<proteinExistence type="predicted"/>
<keyword evidence="2" id="KW-1185">Reference proteome</keyword>
<sequence length="74" mass="7687">MKFNAIIIAAAALFATSEACKCWKGNNIQFGDARDCCNKAGGNWTGDDCAFAGSGGDLGKFNKCCVSHGDVTDC</sequence>
<dbReference type="EMBL" id="JANJQO010000396">
    <property type="protein sequence ID" value="KAJ2978230.1"/>
    <property type="molecule type" value="Genomic_DNA"/>
</dbReference>
<reference evidence="1" key="1">
    <citation type="submission" date="2022-08" db="EMBL/GenBank/DDBJ databases">
        <title>Genome Sequence of Lecanicillium fungicola.</title>
        <authorList>
            <person name="Buettner E."/>
        </authorList>
    </citation>
    <scope>NUCLEOTIDE SEQUENCE</scope>
    <source>
        <strain evidence="1">Babe33</strain>
    </source>
</reference>
<organism evidence="1 2">
    <name type="scientific">Zarea fungicola</name>
    <dbReference type="NCBI Taxonomy" id="93591"/>
    <lineage>
        <taxon>Eukaryota</taxon>
        <taxon>Fungi</taxon>
        <taxon>Dikarya</taxon>
        <taxon>Ascomycota</taxon>
        <taxon>Pezizomycotina</taxon>
        <taxon>Sordariomycetes</taxon>
        <taxon>Hypocreomycetidae</taxon>
        <taxon>Hypocreales</taxon>
        <taxon>Cordycipitaceae</taxon>
        <taxon>Zarea</taxon>
    </lineage>
</organism>
<accession>A0ACC1NFX3</accession>
<evidence type="ECO:0000313" key="1">
    <source>
        <dbReference type="EMBL" id="KAJ2978230.1"/>
    </source>
</evidence>
<protein>
    <submittedName>
        <fullName evidence="1">Uncharacterized protein</fullName>
    </submittedName>
</protein>
<comment type="caution">
    <text evidence="1">The sequence shown here is derived from an EMBL/GenBank/DDBJ whole genome shotgun (WGS) entry which is preliminary data.</text>
</comment>
<dbReference type="Proteomes" id="UP001143910">
    <property type="component" value="Unassembled WGS sequence"/>
</dbReference>
<evidence type="ECO:0000313" key="2">
    <source>
        <dbReference type="Proteomes" id="UP001143910"/>
    </source>
</evidence>
<name>A0ACC1NFX3_9HYPO</name>
<gene>
    <name evidence="1" type="ORF">NQ176_g3934</name>
</gene>